<keyword evidence="10" id="KW-1185">Reference proteome</keyword>
<accession>A0ABR3V2E1</accession>
<proteinExistence type="predicted"/>
<keyword evidence="6" id="KW-0539">Nucleus</keyword>
<dbReference type="InterPro" id="IPR007219">
    <property type="entry name" value="XnlR_reg_dom"/>
</dbReference>
<name>A0ABR3V2E1_HUMIN</name>
<evidence type="ECO:0000313" key="9">
    <source>
        <dbReference type="EMBL" id="KAL1835869.1"/>
    </source>
</evidence>
<feature type="compositionally biased region" description="Acidic residues" evidence="7">
    <location>
        <begin position="423"/>
        <end position="438"/>
    </location>
</feature>
<dbReference type="InterPro" id="IPR051430">
    <property type="entry name" value="Fungal_TF_Env_Response"/>
</dbReference>
<keyword evidence="1" id="KW-0479">Metal-binding</keyword>
<evidence type="ECO:0000256" key="5">
    <source>
        <dbReference type="ARBA" id="ARBA00023163"/>
    </source>
</evidence>
<evidence type="ECO:0000313" key="10">
    <source>
        <dbReference type="Proteomes" id="UP001583172"/>
    </source>
</evidence>
<evidence type="ECO:0000256" key="4">
    <source>
        <dbReference type="ARBA" id="ARBA00023125"/>
    </source>
</evidence>
<reference evidence="9 10" key="1">
    <citation type="journal article" date="2024" name="Commun. Biol.">
        <title>Comparative genomic analysis of thermophilic fungi reveals convergent evolutionary adaptations and gene losses.</title>
        <authorList>
            <person name="Steindorff A.S."/>
            <person name="Aguilar-Pontes M.V."/>
            <person name="Robinson A.J."/>
            <person name="Andreopoulos B."/>
            <person name="LaButti K."/>
            <person name="Kuo A."/>
            <person name="Mondo S."/>
            <person name="Riley R."/>
            <person name="Otillar R."/>
            <person name="Haridas S."/>
            <person name="Lipzen A."/>
            <person name="Grimwood J."/>
            <person name="Schmutz J."/>
            <person name="Clum A."/>
            <person name="Reid I.D."/>
            <person name="Moisan M.C."/>
            <person name="Butler G."/>
            <person name="Nguyen T.T.M."/>
            <person name="Dewar K."/>
            <person name="Conant G."/>
            <person name="Drula E."/>
            <person name="Henrissat B."/>
            <person name="Hansel C."/>
            <person name="Singer S."/>
            <person name="Hutchinson M.I."/>
            <person name="de Vries R.P."/>
            <person name="Natvig D.O."/>
            <person name="Powell A.J."/>
            <person name="Tsang A."/>
            <person name="Grigoriev I.V."/>
        </authorList>
    </citation>
    <scope>NUCLEOTIDE SEQUENCE [LARGE SCALE GENOMIC DNA]</scope>
    <source>
        <strain evidence="9 10">CBS 620.91</strain>
    </source>
</reference>
<feature type="compositionally biased region" description="Basic and acidic residues" evidence="7">
    <location>
        <begin position="102"/>
        <end position="115"/>
    </location>
</feature>
<keyword evidence="3" id="KW-0805">Transcription regulation</keyword>
<feature type="region of interest" description="Disordered" evidence="7">
    <location>
        <begin position="419"/>
        <end position="453"/>
    </location>
</feature>
<gene>
    <name evidence="9" type="ORF">VTJ49DRAFT_5962</name>
</gene>
<dbReference type="PANTHER" id="PTHR31944:SF131">
    <property type="entry name" value="HEME-RESPONSIVE ZINC FINGER TRANSCRIPTION FACTOR HAP1"/>
    <property type="match status" value="1"/>
</dbReference>
<feature type="region of interest" description="Disordered" evidence="7">
    <location>
        <begin position="29"/>
        <end position="66"/>
    </location>
</feature>
<sequence length="772" mass="84835">MQTTPILGRRRRRPAVNCTRSKGATCVYRDDAWPGTSLVQRPPQSESDDGPAPRYSSVPEPSLLTPETDAASIRAPARGGLSRATPSLSVPSADELLVDAREHGSHVRPTRDRDQQASGTASEPAVLSGLSSANTPVSTLTRSSHIETKTLNVSSGFHFHAEHRAAGQPQAVKRSVSHKTRYFGHSHWVNTVALLHDMFRVFERAMGDDASKSSAVENQCKALARIIKRRRAPPWPCPLNSDLPSRDVADALVDGYLSTSETVLRVLHIPSFRRDYEAVWAPDSNPDPAFLVQLKLVMAIGAPTYDSRFTLRPDAMRWVYEAQTWLSAPEFKTRLGIPSLQNHILLLMARDAVGIGEDMVWANVGSTLRIAMYMGLHRDPTSLGGRVMSLPMAEMRRRLWNTILELAIQSSLNSGGPPLINLDEFDTEPPGNFDDDQLTDQPAHNPPSKPLGNFTQTTVAVALRTILPQRLAAVKYLNDLSSCGTYAETLRLDAELRDAYKTLTRTLQTCKPASRGPAESTLRALDFLMRRYFLALHIPFFGPALQETSFAFSRRVAVESALRLWRAAFPTPLVSASPPSRREDGDGDAYDGPFSRIAFSGSGFFRTVACQGLVVIAVELSTLLREENGLGLQPVQLRPDLLLALQEFREWCWKSIEAGETNTKGYVMACMAEAHIEALRRGLGEEEATASMVRAVEEAVERCMGHLQVVEAQGRPAQDGVAENSRVAADLAGESNNVGYATPELGMDGWDYVASDVLFDPASEDALSWIFH</sequence>
<feature type="region of interest" description="Disordered" evidence="7">
    <location>
        <begin position="102"/>
        <end position="143"/>
    </location>
</feature>
<evidence type="ECO:0000259" key="8">
    <source>
        <dbReference type="SMART" id="SM00906"/>
    </source>
</evidence>
<keyword evidence="4" id="KW-0238">DNA-binding</keyword>
<protein>
    <recommendedName>
        <fullName evidence="8">Xylanolytic transcriptional activator regulatory domain-containing protein</fullName>
    </recommendedName>
</protein>
<keyword evidence="5" id="KW-0804">Transcription</keyword>
<evidence type="ECO:0000256" key="6">
    <source>
        <dbReference type="ARBA" id="ARBA00023242"/>
    </source>
</evidence>
<evidence type="ECO:0000256" key="1">
    <source>
        <dbReference type="ARBA" id="ARBA00022723"/>
    </source>
</evidence>
<dbReference type="Proteomes" id="UP001583172">
    <property type="component" value="Unassembled WGS sequence"/>
</dbReference>
<evidence type="ECO:0000256" key="7">
    <source>
        <dbReference type="SAM" id="MobiDB-lite"/>
    </source>
</evidence>
<evidence type="ECO:0000256" key="3">
    <source>
        <dbReference type="ARBA" id="ARBA00023015"/>
    </source>
</evidence>
<dbReference type="PANTHER" id="PTHR31944">
    <property type="entry name" value="HEME-RESPONSIVE ZINC FINGER TRANSCRIPTION FACTOR HAP1"/>
    <property type="match status" value="1"/>
</dbReference>
<dbReference type="EMBL" id="JAZGSY010000520">
    <property type="protein sequence ID" value="KAL1835869.1"/>
    <property type="molecule type" value="Genomic_DNA"/>
</dbReference>
<dbReference type="CDD" id="cd12148">
    <property type="entry name" value="fungal_TF_MHR"/>
    <property type="match status" value="1"/>
</dbReference>
<dbReference type="Pfam" id="PF04082">
    <property type="entry name" value="Fungal_trans"/>
    <property type="match status" value="1"/>
</dbReference>
<keyword evidence="2" id="KW-0862">Zinc</keyword>
<feature type="compositionally biased region" description="Polar residues" evidence="7">
    <location>
        <begin position="129"/>
        <end position="143"/>
    </location>
</feature>
<organism evidence="9 10">
    <name type="scientific">Humicola insolens</name>
    <name type="common">Soft-rot fungus</name>
    <dbReference type="NCBI Taxonomy" id="85995"/>
    <lineage>
        <taxon>Eukaryota</taxon>
        <taxon>Fungi</taxon>
        <taxon>Dikarya</taxon>
        <taxon>Ascomycota</taxon>
        <taxon>Pezizomycotina</taxon>
        <taxon>Sordariomycetes</taxon>
        <taxon>Sordariomycetidae</taxon>
        <taxon>Sordariales</taxon>
        <taxon>Chaetomiaceae</taxon>
        <taxon>Mycothermus</taxon>
    </lineage>
</organism>
<feature type="domain" description="Xylanolytic transcriptional activator regulatory" evidence="8">
    <location>
        <begin position="360"/>
        <end position="436"/>
    </location>
</feature>
<dbReference type="SMART" id="SM00906">
    <property type="entry name" value="Fungal_trans"/>
    <property type="match status" value="1"/>
</dbReference>
<comment type="caution">
    <text evidence="9">The sequence shown here is derived from an EMBL/GenBank/DDBJ whole genome shotgun (WGS) entry which is preliminary data.</text>
</comment>
<evidence type="ECO:0000256" key="2">
    <source>
        <dbReference type="ARBA" id="ARBA00022833"/>
    </source>
</evidence>